<reference evidence="1 2" key="1">
    <citation type="journal article" date="2018" name="Nat. Ecol. Evol.">
        <title>Shark genomes provide insights into elasmobranch evolution and the origin of vertebrates.</title>
        <authorList>
            <person name="Hara Y"/>
            <person name="Yamaguchi K"/>
            <person name="Onimaru K"/>
            <person name="Kadota M"/>
            <person name="Koyanagi M"/>
            <person name="Keeley SD"/>
            <person name="Tatsumi K"/>
            <person name="Tanaka K"/>
            <person name="Motone F"/>
            <person name="Kageyama Y"/>
            <person name="Nozu R"/>
            <person name="Adachi N"/>
            <person name="Nishimura O"/>
            <person name="Nakagawa R"/>
            <person name="Tanegashima C"/>
            <person name="Kiyatake I"/>
            <person name="Matsumoto R"/>
            <person name="Murakumo K"/>
            <person name="Nishida K"/>
            <person name="Terakita A"/>
            <person name="Kuratani S"/>
            <person name="Sato K"/>
            <person name="Hyodo S Kuraku.S."/>
        </authorList>
    </citation>
    <scope>NUCLEOTIDE SEQUENCE [LARGE SCALE GENOMIC DNA]</scope>
</reference>
<evidence type="ECO:0000313" key="1">
    <source>
        <dbReference type="EMBL" id="GCB73739.1"/>
    </source>
</evidence>
<accession>A0A401PKT6</accession>
<dbReference type="AlphaFoldDB" id="A0A401PKT6"/>
<sequence length="77" mass="8715">MVRGPNGVSVPGEALQRRVLRIKKLKEKILGKRNGSQNIFHSRNELDIPSEMVEAKFSLGYANVILNYLQYVAQSED</sequence>
<evidence type="ECO:0000313" key="2">
    <source>
        <dbReference type="Proteomes" id="UP000288216"/>
    </source>
</evidence>
<comment type="caution">
    <text evidence="1">The sequence shown here is derived from an EMBL/GenBank/DDBJ whole genome shotgun (WGS) entry which is preliminary data.</text>
</comment>
<dbReference type="EMBL" id="BFAA01000724">
    <property type="protein sequence ID" value="GCB73739.1"/>
    <property type="molecule type" value="Genomic_DNA"/>
</dbReference>
<organism evidence="1 2">
    <name type="scientific">Scyliorhinus torazame</name>
    <name type="common">Cloudy catshark</name>
    <name type="synonym">Catulus torazame</name>
    <dbReference type="NCBI Taxonomy" id="75743"/>
    <lineage>
        <taxon>Eukaryota</taxon>
        <taxon>Metazoa</taxon>
        <taxon>Chordata</taxon>
        <taxon>Craniata</taxon>
        <taxon>Vertebrata</taxon>
        <taxon>Chondrichthyes</taxon>
        <taxon>Elasmobranchii</taxon>
        <taxon>Galeomorphii</taxon>
        <taxon>Galeoidea</taxon>
        <taxon>Carcharhiniformes</taxon>
        <taxon>Scyliorhinidae</taxon>
        <taxon>Scyliorhinus</taxon>
    </lineage>
</organism>
<keyword evidence="2" id="KW-1185">Reference proteome</keyword>
<dbReference type="Proteomes" id="UP000288216">
    <property type="component" value="Unassembled WGS sequence"/>
</dbReference>
<proteinExistence type="predicted"/>
<protein>
    <submittedName>
        <fullName evidence="1">Uncharacterized protein</fullName>
    </submittedName>
</protein>
<name>A0A401PKT6_SCYTO</name>
<gene>
    <name evidence="1" type="ORF">scyTo_0002820</name>
</gene>